<keyword evidence="4" id="KW-1185">Reference proteome</keyword>
<evidence type="ECO:0000313" key="4">
    <source>
        <dbReference type="Proteomes" id="UP001362999"/>
    </source>
</evidence>
<feature type="transmembrane region" description="Helical" evidence="1">
    <location>
        <begin position="161"/>
        <end position="184"/>
    </location>
</feature>
<gene>
    <name evidence="3" type="ORF">R3P38DRAFT_428577</name>
</gene>
<evidence type="ECO:0000256" key="1">
    <source>
        <dbReference type="SAM" id="Phobius"/>
    </source>
</evidence>
<feature type="transmembrane region" description="Helical" evidence="1">
    <location>
        <begin position="205"/>
        <end position="227"/>
    </location>
</feature>
<dbReference type="InterPro" id="IPR045340">
    <property type="entry name" value="DUF6533"/>
</dbReference>
<feature type="transmembrane region" description="Helical" evidence="1">
    <location>
        <begin position="48"/>
        <end position="67"/>
    </location>
</feature>
<name>A0AAW0CNH6_9AGAR</name>
<accession>A0AAW0CNH6</accession>
<keyword evidence="1" id="KW-0812">Transmembrane</keyword>
<protein>
    <recommendedName>
        <fullName evidence="2">DUF6533 domain-containing protein</fullName>
    </recommendedName>
</protein>
<dbReference type="Pfam" id="PF20151">
    <property type="entry name" value="DUF6533"/>
    <property type="match status" value="1"/>
</dbReference>
<comment type="caution">
    <text evidence="3">The sequence shown here is derived from an EMBL/GenBank/DDBJ whole genome shotgun (WGS) entry which is preliminary data.</text>
</comment>
<keyword evidence="1" id="KW-1133">Transmembrane helix</keyword>
<dbReference type="EMBL" id="JAWWNJ010000015">
    <property type="protein sequence ID" value="KAK7040586.1"/>
    <property type="molecule type" value="Genomic_DNA"/>
</dbReference>
<sequence>MENTTVVYYYQIVRRKVSSAMLWVYDYILTFDREVSLIWASQWSLTKILFLVSRYSAVVDLPMALYYSMAPHIAVKHCSRLHEAISWSIFVGISVAEVILVVRTYALSGCNRYVLLIFLSLWASGTCVCIVLVVLFFRSAVYEPPPFAGIPGCYLASGNKVILTMPFILVLSYDTNIMAYTLWLGINKHRHLKSPLKNILYRDGITYYIVLSAISLLNVLILESPIIPQTALQGLGTHVFFFLLVFLSVMHSILSTRIILHIRAVDRWTRMESTAVLSETDIVFRETRDPSRINTA</sequence>
<keyword evidence="1" id="KW-0472">Membrane</keyword>
<evidence type="ECO:0000259" key="2">
    <source>
        <dbReference type="Pfam" id="PF20151"/>
    </source>
</evidence>
<evidence type="ECO:0000313" key="3">
    <source>
        <dbReference type="EMBL" id="KAK7040586.1"/>
    </source>
</evidence>
<organism evidence="3 4">
    <name type="scientific">Favolaschia claudopus</name>
    <dbReference type="NCBI Taxonomy" id="2862362"/>
    <lineage>
        <taxon>Eukaryota</taxon>
        <taxon>Fungi</taxon>
        <taxon>Dikarya</taxon>
        <taxon>Basidiomycota</taxon>
        <taxon>Agaricomycotina</taxon>
        <taxon>Agaricomycetes</taxon>
        <taxon>Agaricomycetidae</taxon>
        <taxon>Agaricales</taxon>
        <taxon>Marasmiineae</taxon>
        <taxon>Mycenaceae</taxon>
        <taxon>Favolaschia</taxon>
    </lineage>
</organism>
<feature type="transmembrane region" description="Helical" evidence="1">
    <location>
        <begin position="87"/>
        <end position="106"/>
    </location>
</feature>
<dbReference type="Proteomes" id="UP001362999">
    <property type="component" value="Unassembled WGS sequence"/>
</dbReference>
<feature type="transmembrane region" description="Helical" evidence="1">
    <location>
        <begin position="239"/>
        <end position="260"/>
    </location>
</feature>
<reference evidence="3 4" key="1">
    <citation type="journal article" date="2024" name="J Genomics">
        <title>Draft genome sequencing and assembly of Favolaschia claudopus CIRM-BRFM 2984 isolated from oak limbs.</title>
        <authorList>
            <person name="Navarro D."/>
            <person name="Drula E."/>
            <person name="Chaduli D."/>
            <person name="Cazenave R."/>
            <person name="Ahrendt S."/>
            <person name="Wang J."/>
            <person name="Lipzen A."/>
            <person name="Daum C."/>
            <person name="Barry K."/>
            <person name="Grigoriev I.V."/>
            <person name="Favel A."/>
            <person name="Rosso M.N."/>
            <person name="Martin F."/>
        </authorList>
    </citation>
    <scope>NUCLEOTIDE SEQUENCE [LARGE SCALE GENOMIC DNA]</scope>
    <source>
        <strain evidence="3 4">CIRM-BRFM 2984</strain>
    </source>
</reference>
<feature type="transmembrane region" description="Helical" evidence="1">
    <location>
        <begin position="113"/>
        <end position="141"/>
    </location>
</feature>
<dbReference type="AlphaFoldDB" id="A0AAW0CNH6"/>
<feature type="domain" description="DUF6533" evidence="2">
    <location>
        <begin position="17"/>
        <end position="58"/>
    </location>
</feature>
<proteinExistence type="predicted"/>